<protein>
    <submittedName>
        <fullName evidence="2">Uncharacterized protein</fullName>
    </submittedName>
</protein>
<accession>A0A8H7CZ27</accession>
<dbReference type="EMBL" id="JACAZH010000012">
    <property type="protein sequence ID" value="KAF7353201.1"/>
    <property type="molecule type" value="Genomic_DNA"/>
</dbReference>
<evidence type="ECO:0000313" key="2">
    <source>
        <dbReference type="EMBL" id="KAF7353201.1"/>
    </source>
</evidence>
<evidence type="ECO:0000313" key="3">
    <source>
        <dbReference type="Proteomes" id="UP000623467"/>
    </source>
</evidence>
<name>A0A8H7CZ27_9AGAR</name>
<dbReference type="Proteomes" id="UP000623467">
    <property type="component" value="Unassembled WGS sequence"/>
</dbReference>
<proteinExistence type="predicted"/>
<comment type="caution">
    <text evidence="2">The sequence shown here is derived from an EMBL/GenBank/DDBJ whole genome shotgun (WGS) entry which is preliminary data.</text>
</comment>
<dbReference type="AlphaFoldDB" id="A0A8H7CZ27"/>
<reference evidence="2" key="1">
    <citation type="submission" date="2020-05" db="EMBL/GenBank/DDBJ databases">
        <title>Mycena genomes resolve the evolution of fungal bioluminescence.</title>
        <authorList>
            <person name="Tsai I.J."/>
        </authorList>
    </citation>
    <scope>NUCLEOTIDE SEQUENCE</scope>
    <source>
        <strain evidence="2">160909Yilan</strain>
    </source>
</reference>
<evidence type="ECO:0000256" key="1">
    <source>
        <dbReference type="SAM" id="MobiDB-lite"/>
    </source>
</evidence>
<feature type="compositionally biased region" description="Low complexity" evidence="1">
    <location>
        <begin position="60"/>
        <end position="74"/>
    </location>
</feature>
<organism evidence="2 3">
    <name type="scientific">Mycena sanguinolenta</name>
    <dbReference type="NCBI Taxonomy" id="230812"/>
    <lineage>
        <taxon>Eukaryota</taxon>
        <taxon>Fungi</taxon>
        <taxon>Dikarya</taxon>
        <taxon>Basidiomycota</taxon>
        <taxon>Agaricomycotina</taxon>
        <taxon>Agaricomycetes</taxon>
        <taxon>Agaricomycetidae</taxon>
        <taxon>Agaricales</taxon>
        <taxon>Marasmiineae</taxon>
        <taxon>Mycenaceae</taxon>
        <taxon>Mycena</taxon>
    </lineage>
</organism>
<gene>
    <name evidence="2" type="ORF">MSAN_01507800</name>
</gene>
<keyword evidence="3" id="KW-1185">Reference proteome</keyword>
<sequence>MLAELAHDHAAKVPSVGLCGVLYPTGECDSIHALDPIQVPGALAGVNGSYGVSANRNKNGIRSSGSSTSSPTRGGYRGKQRVCVPGQSPSGPCTAPAYFASRRGQALASSSSSVGSTD</sequence>
<feature type="region of interest" description="Disordered" evidence="1">
    <location>
        <begin position="54"/>
        <end position="97"/>
    </location>
</feature>